<gene>
    <name evidence="2" type="ORF">P8627_03580</name>
</gene>
<reference evidence="2 3" key="1">
    <citation type="submission" date="2023-04" db="EMBL/GenBank/DDBJ databases">
        <title>Jannaschia ovalis sp. nov., a marine bacterium isolated from sea tidal flat.</title>
        <authorList>
            <person name="Kwon D.Y."/>
            <person name="Kim J.-J."/>
        </authorList>
    </citation>
    <scope>NUCLEOTIDE SEQUENCE [LARGE SCALE GENOMIC DNA]</scope>
    <source>
        <strain evidence="2 3">GRR-S6-38</strain>
    </source>
</reference>
<dbReference type="Pfam" id="PF01323">
    <property type="entry name" value="DSBA"/>
    <property type="match status" value="1"/>
</dbReference>
<keyword evidence="3" id="KW-1185">Reference proteome</keyword>
<accession>A0ABY8LDF8</accession>
<dbReference type="CDD" id="cd03024">
    <property type="entry name" value="DsbA_FrnE"/>
    <property type="match status" value="1"/>
</dbReference>
<dbReference type="InterPro" id="IPR001853">
    <property type="entry name" value="DSBA-like_thioredoxin_dom"/>
</dbReference>
<dbReference type="RefSeq" id="WP_279966210.1">
    <property type="nucleotide sequence ID" value="NZ_CP122537.1"/>
</dbReference>
<evidence type="ECO:0000313" key="2">
    <source>
        <dbReference type="EMBL" id="WGH79358.1"/>
    </source>
</evidence>
<dbReference type="Gene3D" id="3.40.30.10">
    <property type="entry name" value="Glutaredoxin"/>
    <property type="match status" value="1"/>
</dbReference>
<dbReference type="SUPFAM" id="SSF52833">
    <property type="entry name" value="Thioredoxin-like"/>
    <property type="match status" value="1"/>
</dbReference>
<proteinExistence type="predicted"/>
<dbReference type="PANTHER" id="PTHR13887">
    <property type="entry name" value="GLUTATHIONE S-TRANSFERASE KAPPA"/>
    <property type="match status" value="1"/>
</dbReference>
<feature type="domain" description="DSBA-like thioredoxin" evidence="1">
    <location>
        <begin position="4"/>
        <end position="198"/>
    </location>
</feature>
<organism evidence="2 3">
    <name type="scientific">Jannaschia ovalis</name>
    <dbReference type="NCBI Taxonomy" id="3038773"/>
    <lineage>
        <taxon>Bacteria</taxon>
        <taxon>Pseudomonadati</taxon>
        <taxon>Pseudomonadota</taxon>
        <taxon>Alphaproteobacteria</taxon>
        <taxon>Rhodobacterales</taxon>
        <taxon>Roseobacteraceae</taxon>
        <taxon>Jannaschia</taxon>
    </lineage>
</organism>
<name>A0ABY8LDF8_9RHOB</name>
<dbReference type="PANTHER" id="PTHR13887:SF41">
    <property type="entry name" value="THIOREDOXIN SUPERFAMILY PROTEIN"/>
    <property type="match status" value="1"/>
</dbReference>
<sequence length="228" mass="24721">MVKLDILSDPICPWCHIGRANLFRALEARPDHGLALEWHPFQLNPDMPPEGMDRREYLEAKFGGQAGAVRAYAPVVEAAEAAGLQIDFGAIARTPNTLDAHRLIHWAGLEGRQTPVATALFQAYFEKGRDIGDRAVLTEIGAERGMDAAMLERLFATDADADDIRARDAHARERGVTGVPTFVLAGQHVLRGAQPPELWMQVIDEIAAQRAAAAAEPSADDDARTGPG</sequence>
<evidence type="ECO:0000259" key="1">
    <source>
        <dbReference type="Pfam" id="PF01323"/>
    </source>
</evidence>
<dbReference type="InterPro" id="IPR036249">
    <property type="entry name" value="Thioredoxin-like_sf"/>
</dbReference>
<dbReference type="EMBL" id="CP122537">
    <property type="protein sequence ID" value="WGH79358.1"/>
    <property type="molecule type" value="Genomic_DNA"/>
</dbReference>
<evidence type="ECO:0000313" key="3">
    <source>
        <dbReference type="Proteomes" id="UP001243420"/>
    </source>
</evidence>
<protein>
    <submittedName>
        <fullName evidence="2">DsbA family oxidoreductase</fullName>
    </submittedName>
</protein>
<dbReference type="Proteomes" id="UP001243420">
    <property type="component" value="Chromosome"/>
</dbReference>